<dbReference type="PANTHER" id="PTHR43194:SF2">
    <property type="entry name" value="PEROXISOMAL MEMBRANE PROTEIN LPX1"/>
    <property type="match status" value="1"/>
</dbReference>
<dbReference type="InterPro" id="IPR029058">
    <property type="entry name" value="AB_hydrolase_fold"/>
</dbReference>
<feature type="domain" description="AB hydrolase-1" evidence="1">
    <location>
        <begin position="81"/>
        <end position="181"/>
    </location>
</feature>
<dbReference type="Pfam" id="PF00561">
    <property type="entry name" value="Abhydrolase_1"/>
    <property type="match status" value="1"/>
</dbReference>
<protein>
    <submittedName>
        <fullName evidence="2">Alpha/beta hydrolase</fullName>
    </submittedName>
</protein>
<dbReference type="Proteomes" id="UP001370348">
    <property type="component" value="Chromosome"/>
</dbReference>
<evidence type="ECO:0000313" key="3">
    <source>
        <dbReference type="Proteomes" id="UP001370348"/>
    </source>
</evidence>
<dbReference type="InterPro" id="IPR050228">
    <property type="entry name" value="Carboxylesterase_BioH"/>
</dbReference>
<keyword evidence="3" id="KW-1185">Reference proteome</keyword>
<evidence type="ECO:0000313" key="2">
    <source>
        <dbReference type="EMBL" id="WXB14255.1"/>
    </source>
</evidence>
<keyword evidence="2" id="KW-0378">Hydrolase</keyword>
<dbReference type="PANTHER" id="PTHR43194">
    <property type="entry name" value="HYDROLASE ALPHA/BETA FOLD FAMILY"/>
    <property type="match status" value="1"/>
</dbReference>
<organism evidence="2 3">
    <name type="scientific">Pendulispora albinea</name>
    <dbReference type="NCBI Taxonomy" id="2741071"/>
    <lineage>
        <taxon>Bacteria</taxon>
        <taxon>Pseudomonadati</taxon>
        <taxon>Myxococcota</taxon>
        <taxon>Myxococcia</taxon>
        <taxon>Myxococcales</taxon>
        <taxon>Sorangiineae</taxon>
        <taxon>Pendulisporaceae</taxon>
        <taxon>Pendulispora</taxon>
    </lineage>
</organism>
<dbReference type="SUPFAM" id="SSF53474">
    <property type="entry name" value="alpha/beta-Hydrolases"/>
    <property type="match status" value="1"/>
</dbReference>
<gene>
    <name evidence="2" type="ORF">LZC94_41330</name>
</gene>
<dbReference type="Gene3D" id="3.40.50.1820">
    <property type="entry name" value="alpha/beta hydrolase"/>
    <property type="match status" value="1"/>
</dbReference>
<reference evidence="2 3" key="1">
    <citation type="submission" date="2021-12" db="EMBL/GenBank/DDBJ databases">
        <title>Discovery of the Pendulisporaceae a myxobacterial family with distinct sporulation behavior and unique specialized metabolism.</title>
        <authorList>
            <person name="Garcia R."/>
            <person name="Popoff A."/>
            <person name="Bader C.D."/>
            <person name="Loehr J."/>
            <person name="Walesch S."/>
            <person name="Walt C."/>
            <person name="Boldt J."/>
            <person name="Bunk B."/>
            <person name="Haeckl F.J.F.P.J."/>
            <person name="Gunesch A.P."/>
            <person name="Birkelbach J."/>
            <person name="Nuebel U."/>
            <person name="Pietschmann T."/>
            <person name="Bach T."/>
            <person name="Mueller R."/>
        </authorList>
    </citation>
    <scope>NUCLEOTIDE SEQUENCE [LARGE SCALE GENOMIC DNA]</scope>
    <source>
        <strain evidence="2 3">MSr11954</strain>
    </source>
</reference>
<dbReference type="InterPro" id="IPR000073">
    <property type="entry name" value="AB_hydrolase_1"/>
</dbReference>
<dbReference type="EMBL" id="CP089984">
    <property type="protein sequence ID" value="WXB14255.1"/>
    <property type="molecule type" value="Genomic_DNA"/>
</dbReference>
<dbReference type="RefSeq" id="WP_394823875.1">
    <property type="nucleotide sequence ID" value="NZ_CP089984.1"/>
</dbReference>
<sequence>MATDNRNPFATRAAVTLVHLGVRGLSAVAPRFVEKKAASFFFTPRPKRRKSKLPNGESRAFRVPFQSGFIAAWEEGPAHAPVVLLVHGWEADARQLDPFVGPLLRAGFRIVRFDQPAHGLSSGKHASVVDFRDAVRRMGEHLGALHAIVGHSVGATASALAVADGLRVDRVALIAPVREPGGVLGRIADSLGLAPARRHGMLELVRGRIGSFEALDVALRARDRSQPALIVHAKNDRMIPFEEGEAIAAAWPGAQLLAPPSLGHRRILKDDAVIAAAIEFVARGREIRA</sequence>
<name>A0ABZ2LU52_9BACT</name>
<dbReference type="GO" id="GO:0016787">
    <property type="term" value="F:hydrolase activity"/>
    <property type="evidence" value="ECO:0007669"/>
    <property type="project" value="UniProtKB-KW"/>
</dbReference>
<accession>A0ABZ2LU52</accession>
<proteinExistence type="predicted"/>
<evidence type="ECO:0000259" key="1">
    <source>
        <dbReference type="Pfam" id="PF00561"/>
    </source>
</evidence>